<evidence type="ECO:0000256" key="4">
    <source>
        <dbReference type="ARBA" id="ARBA00023172"/>
    </source>
</evidence>
<dbReference type="Pfam" id="PF20172">
    <property type="entry name" value="DUF6538"/>
    <property type="match status" value="1"/>
</dbReference>
<dbReference type="GO" id="GO:0006310">
    <property type="term" value="P:DNA recombination"/>
    <property type="evidence" value="ECO:0007669"/>
    <property type="project" value="UniProtKB-KW"/>
</dbReference>
<evidence type="ECO:0000259" key="6">
    <source>
        <dbReference type="PROSITE" id="PS51898"/>
    </source>
</evidence>
<evidence type="ECO:0000256" key="3">
    <source>
        <dbReference type="ARBA" id="ARBA00023125"/>
    </source>
</evidence>
<dbReference type="PANTHER" id="PTHR30349:SF41">
    <property type="entry name" value="INTEGRASE_RECOMBINASE PROTEIN MJ0367-RELATED"/>
    <property type="match status" value="1"/>
</dbReference>
<keyword evidence="2" id="KW-0229">DNA integration</keyword>
<dbReference type="InterPro" id="IPR057084">
    <property type="entry name" value="Int_N"/>
</dbReference>
<protein>
    <submittedName>
        <fullName evidence="8">Site-specific integrase</fullName>
    </submittedName>
</protein>
<dbReference type="InterPro" id="IPR046668">
    <property type="entry name" value="DUF6538"/>
</dbReference>
<dbReference type="AlphaFoldDB" id="A0A858ZU09"/>
<organism evidence="8 9">
    <name type="scientific">Alicycliphilus denitrificans</name>
    <dbReference type="NCBI Taxonomy" id="179636"/>
    <lineage>
        <taxon>Bacteria</taxon>
        <taxon>Pseudomonadati</taxon>
        <taxon>Pseudomonadota</taxon>
        <taxon>Betaproteobacteria</taxon>
        <taxon>Burkholderiales</taxon>
        <taxon>Comamonadaceae</taxon>
        <taxon>Alicycliphilus</taxon>
    </lineage>
</organism>
<dbReference type="InterPro" id="IPR002104">
    <property type="entry name" value="Integrase_catalytic"/>
</dbReference>
<evidence type="ECO:0000256" key="2">
    <source>
        <dbReference type="ARBA" id="ARBA00022908"/>
    </source>
</evidence>
<dbReference type="Pfam" id="PF24624">
    <property type="entry name" value="Int_N"/>
    <property type="match status" value="1"/>
</dbReference>
<evidence type="ECO:0000256" key="5">
    <source>
        <dbReference type="PROSITE-ProRule" id="PRU01248"/>
    </source>
</evidence>
<dbReference type="InterPro" id="IPR044068">
    <property type="entry name" value="CB"/>
</dbReference>
<dbReference type="Gene3D" id="1.10.150.130">
    <property type="match status" value="1"/>
</dbReference>
<dbReference type="InterPro" id="IPR013762">
    <property type="entry name" value="Integrase-like_cat_sf"/>
</dbReference>
<dbReference type="InterPro" id="IPR050090">
    <property type="entry name" value="Tyrosine_recombinase_XerCD"/>
</dbReference>
<evidence type="ECO:0000313" key="8">
    <source>
        <dbReference type="EMBL" id="QKD43799.1"/>
    </source>
</evidence>
<evidence type="ECO:0000313" key="9">
    <source>
        <dbReference type="Proteomes" id="UP000500755"/>
    </source>
</evidence>
<evidence type="ECO:0000256" key="1">
    <source>
        <dbReference type="ARBA" id="ARBA00008857"/>
    </source>
</evidence>
<keyword evidence="4" id="KW-0233">DNA recombination</keyword>
<dbReference type="InterPro" id="IPR010998">
    <property type="entry name" value="Integrase_recombinase_N"/>
</dbReference>
<feature type="domain" description="Core-binding (CB)" evidence="7">
    <location>
        <begin position="216"/>
        <end position="302"/>
    </location>
</feature>
<keyword evidence="3 5" id="KW-0238">DNA-binding</keyword>
<proteinExistence type="inferred from homology"/>
<dbReference type="PROSITE" id="PS51900">
    <property type="entry name" value="CB"/>
    <property type="match status" value="1"/>
</dbReference>
<dbReference type="GO" id="GO:0015074">
    <property type="term" value="P:DNA integration"/>
    <property type="evidence" value="ECO:0007669"/>
    <property type="project" value="UniProtKB-KW"/>
</dbReference>
<dbReference type="SUPFAM" id="SSF56349">
    <property type="entry name" value="DNA breaking-rejoining enzymes"/>
    <property type="match status" value="1"/>
</dbReference>
<dbReference type="CDD" id="cd01184">
    <property type="entry name" value="INT_C_like_1"/>
    <property type="match status" value="1"/>
</dbReference>
<evidence type="ECO:0000259" key="7">
    <source>
        <dbReference type="PROSITE" id="PS51900"/>
    </source>
</evidence>
<dbReference type="Proteomes" id="UP000500755">
    <property type="component" value="Chromosome"/>
</dbReference>
<dbReference type="InterPro" id="IPR011010">
    <property type="entry name" value="DNA_brk_join_enz"/>
</dbReference>
<dbReference type="PANTHER" id="PTHR30349">
    <property type="entry name" value="PHAGE INTEGRASE-RELATED"/>
    <property type="match status" value="1"/>
</dbReference>
<dbReference type="PROSITE" id="PS51898">
    <property type="entry name" value="TYR_RECOMBINASE"/>
    <property type="match status" value="1"/>
</dbReference>
<dbReference type="Gene3D" id="1.10.443.10">
    <property type="entry name" value="Intergrase catalytic core"/>
    <property type="match status" value="1"/>
</dbReference>
<sequence length="537" mass="60157">MNQATVTRFPGVHRRPDSVIYQFGLRAPQDLLVHFPSGWAIRASLKTSDLKEANAKAKVLHAEWDARFEALRAGKPRPIDMPDLRRRLFAQWERAVARLDDTYSRVPGKDRETRAHGLQCQIDELRQCLAKGVLPEWLEDGAKKYGDATAPEIVTEYGGHQLMLLEVMHEALTNERRTFPLRVRYTQQRRDLMELNAAPHALPQPQAPQQQPATLANGKKISDAYDAWVAIRQKPARTQQSYKRHADQFVSLMGDPPLHTVTRTMGIEFRDKLQAWAIENGKTATTADNILVSLRALFNVARDKGWLTSNPLERLSVEIGGKESEGREPWTKDELGLIFSDPLWTQHAIPTDKKAGKEAAYWIPLIACYTGARLTEIAQLWTDDVATESGKEAFEFRANAQRGQQLKNTGSWRAVPMHSELIRLGLCDYVNSLPKGELFPHLPKEGKNGAGGQFGKWFGTFKSAKGFTSPAKSFHSFRHLVASELRLAGATDAQADAITGHAGNGVGRQVYAATIRREAERLRRVIELLEGTSKNPP</sequence>
<comment type="similarity">
    <text evidence="1">Belongs to the 'phage' integrase family.</text>
</comment>
<gene>
    <name evidence="8" type="ORF">HF896_09335</name>
</gene>
<name>A0A858ZU09_9BURK</name>
<feature type="domain" description="Tyr recombinase" evidence="6">
    <location>
        <begin position="325"/>
        <end position="527"/>
    </location>
</feature>
<accession>A0A858ZU09</accession>
<dbReference type="RefSeq" id="WP_168727853.1">
    <property type="nucleotide sequence ID" value="NZ_CP051298.1"/>
</dbReference>
<dbReference type="GO" id="GO:0003677">
    <property type="term" value="F:DNA binding"/>
    <property type="evidence" value="ECO:0007669"/>
    <property type="project" value="UniProtKB-UniRule"/>
</dbReference>
<dbReference type="EMBL" id="CP051298">
    <property type="protein sequence ID" value="QKD43799.1"/>
    <property type="molecule type" value="Genomic_DNA"/>
</dbReference>
<reference evidence="8 9" key="1">
    <citation type="submission" date="2020-05" db="EMBL/GenBank/DDBJ databases">
        <title>Complete genome sequence of Alicycliphilus denitrificans DP3.</title>
        <authorList>
            <person name="Chen X."/>
        </authorList>
    </citation>
    <scope>NUCLEOTIDE SEQUENCE [LARGE SCALE GENOMIC DNA]</scope>
    <source>
        <strain evidence="8 9">DP3</strain>
    </source>
</reference>